<dbReference type="InterPro" id="IPR036063">
    <property type="entry name" value="Smr_dom_sf"/>
</dbReference>
<dbReference type="GO" id="GO:0005634">
    <property type="term" value="C:nucleus"/>
    <property type="evidence" value="ECO:0007669"/>
    <property type="project" value="TreeGrafter"/>
</dbReference>
<feature type="region of interest" description="Disordered" evidence="1">
    <location>
        <begin position="288"/>
        <end position="307"/>
    </location>
</feature>
<organism evidence="3 4">
    <name type="scientific">Pyrenophora seminiperda CCB06</name>
    <dbReference type="NCBI Taxonomy" id="1302712"/>
    <lineage>
        <taxon>Eukaryota</taxon>
        <taxon>Fungi</taxon>
        <taxon>Dikarya</taxon>
        <taxon>Ascomycota</taxon>
        <taxon>Pezizomycotina</taxon>
        <taxon>Dothideomycetes</taxon>
        <taxon>Pleosporomycetidae</taxon>
        <taxon>Pleosporales</taxon>
        <taxon>Pleosporineae</taxon>
        <taxon>Pleosporaceae</taxon>
        <taxon>Pyrenophora</taxon>
    </lineage>
</organism>
<accession>A0A3M7M2Z6</accession>
<dbReference type="EMBL" id="KE747817">
    <property type="protein sequence ID" value="RMZ68842.1"/>
    <property type="molecule type" value="Genomic_DNA"/>
</dbReference>
<reference evidence="3 4" key="1">
    <citation type="journal article" date="2014" name="PLoS ONE">
        <title>De novo Genome Assembly of the Fungal Plant Pathogen Pyrenophora semeniperda.</title>
        <authorList>
            <person name="Soliai M.M."/>
            <person name="Meyer S.E."/>
            <person name="Udall J.A."/>
            <person name="Elzinga D.E."/>
            <person name="Hermansen R.A."/>
            <person name="Bodily P.M."/>
            <person name="Hart A.A."/>
            <person name="Coleman C.E."/>
        </authorList>
    </citation>
    <scope>NUCLEOTIDE SEQUENCE [LARGE SCALE GENOMIC DNA]</scope>
    <source>
        <strain evidence="3 4">CCB06</strain>
        <tissue evidence="3">Mycelium</tissue>
    </source>
</reference>
<dbReference type="AlphaFoldDB" id="A0A3M7M2Z6"/>
<feature type="region of interest" description="Disordered" evidence="1">
    <location>
        <begin position="151"/>
        <end position="213"/>
    </location>
</feature>
<keyword evidence="4" id="KW-1185">Reference proteome</keyword>
<evidence type="ECO:0000256" key="1">
    <source>
        <dbReference type="SAM" id="MobiDB-lite"/>
    </source>
</evidence>
<protein>
    <submittedName>
        <fullName evidence="3">Smr domain-containing</fullName>
    </submittedName>
</protein>
<dbReference type="Proteomes" id="UP000265663">
    <property type="component" value="Unassembled WGS sequence"/>
</dbReference>
<sequence length="592" mass="64447">MTDGEQLSFAPSSVTDPSHVLLSQSTPTSVLTNSRVLVELAVFIVYRNNTTIISCTCKILKGYFCSTSFSTTIFVRVCTRSTGIYEDVNTTRTKMDEDLRMLEEYCPPIDPTLLYTIYSDYAGEPNAVSLTRQLLDPLKITADVEALNFDPSGSSGGAVQDAGKHTADAESNGDSWATQTVATDRSHLSSDSTQSGSGRSAIGKGSSENGYYKDTEQFDVPTKELLLAETFPGLRLAQVTYTLKKCDYDYDKATDELLNQVFFDDSRKSPTGDGPIVKGIDAFSEDHVVPQRGKKGKNKKKQRLSLNGPDTSYFVEANATTNRWQNTNRHVEFVTTRTNLSVKTVSSIYHANGASLSATVLALVRKNIEAHRKDEQPDAALLAKSLTQQPASEMSGKGGIQLDLRYAPVDLSEASEETKVPVLTPSARPRDIESTTAARNEAFEKASGAYRRGKGTPYMRQAAAYYAQEGRDLNANLKVMNAAQADALVSSQSGLTHLDLHGVSVADATRIAKQRTQAWWDGLGERRLPEWSGPGRRGGGEAYRIITGLGRHSEGGKGKLGPAVLKTLVNEGWKVEAEPGELLGKEEMKINV</sequence>
<dbReference type="PANTHER" id="PTHR46535">
    <property type="entry name" value="NEDD4-BINDING PROTEIN 2"/>
    <property type="match status" value="1"/>
</dbReference>
<evidence type="ECO:0000259" key="2">
    <source>
        <dbReference type="PROSITE" id="PS50828"/>
    </source>
</evidence>
<name>A0A3M7M2Z6_9PLEO</name>
<dbReference type="OrthoDB" id="443981at2759"/>
<dbReference type="SUPFAM" id="SSF160443">
    <property type="entry name" value="SMR domain-like"/>
    <property type="match status" value="1"/>
</dbReference>
<feature type="compositionally biased region" description="Low complexity" evidence="1">
    <location>
        <begin position="189"/>
        <end position="200"/>
    </location>
</feature>
<proteinExistence type="predicted"/>
<dbReference type="CDD" id="cd14279">
    <property type="entry name" value="CUE"/>
    <property type="match status" value="1"/>
</dbReference>
<evidence type="ECO:0000313" key="4">
    <source>
        <dbReference type="Proteomes" id="UP000265663"/>
    </source>
</evidence>
<dbReference type="InterPro" id="IPR002625">
    <property type="entry name" value="Smr_dom"/>
</dbReference>
<feature type="compositionally biased region" description="Polar residues" evidence="1">
    <location>
        <begin position="172"/>
        <end position="183"/>
    </location>
</feature>
<dbReference type="InterPro" id="IPR058864">
    <property type="entry name" value="UBA_10"/>
</dbReference>
<dbReference type="Gene3D" id="3.30.1370.110">
    <property type="match status" value="1"/>
</dbReference>
<dbReference type="PROSITE" id="PS50828">
    <property type="entry name" value="SMR"/>
    <property type="match status" value="1"/>
</dbReference>
<evidence type="ECO:0000313" key="3">
    <source>
        <dbReference type="EMBL" id="RMZ68842.1"/>
    </source>
</evidence>
<feature type="domain" description="Smr" evidence="2">
    <location>
        <begin position="498"/>
        <end position="577"/>
    </location>
</feature>
<dbReference type="GO" id="GO:0004519">
    <property type="term" value="F:endonuclease activity"/>
    <property type="evidence" value="ECO:0007669"/>
    <property type="project" value="TreeGrafter"/>
</dbReference>
<gene>
    <name evidence="3" type="ORF">GMOD_00002718</name>
</gene>
<dbReference type="PANTHER" id="PTHR46535:SF1">
    <property type="entry name" value="NEDD4-BINDING PROTEIN 2"/>
    <property type="match status" value="1"/>
</dbReference>
<dbReference type="Pfam" id="PF26286">
    <property type="entry name" value="UBA_10"/>
    <property type="match status" value="1"/>
</dbReference>
<feature type="compositionally biased region" description="Basic residues" evidence="1">
    <location>
        <begin position="292"/>
        <end position="303"/>
    </location>
</feature>
<dbReference type="InterPro" id="IPR052772">
    <property type="entry name" value="Endo/PolyKinase_Domain-Protein"/>
</dbReference>